<dbReference type="AlphaFoldDB" id="A0A0F9EQQ0"/>
<protein>
    <submittedName>
        <fullName evidence="1">Uncharacterized protein</fullName>
    </submittedName>
</protein>
<dbReference type="EMBL" id="LAZR01024041">
    <property type="protein sequence ID" value="KKL76448.1"/>
    <property type="molecule type" value="Genomic_DNA"/>
</dbReference>
<organism evidence="1">
    <name type="scientific">marine sediment metagenome</name>
    <dbReference type="NCBI Taxonomy" id="412755"/>
    <lineage>
        <taxon>unclassified sequences</taxon>
        <taxon>metagenomes</taxon>
        <taxon>ecological metagenomes</taxon>
    </lineage>
</organism>
<name>A0A0F9EQQ0_9ZZZZ</name>
<comment type="caution">
    <text evidence="1">The sequence shown here is derived from an EMBL/GenBank/DDBJ whole genome shotgun (WGS) entry which is preliminary data.</text>
</comment>
<gene>
    <name evidence="1" type="ORF">LCGC14_2044790</name>
</gene>
<evidence type="ECO:0000313" key="1">
    <source>
        <dbReference type="EMBL" id="KKL76448.1"/>
    </source>
</evidence>
<sequence length="70" mass="8410">MLSRLFKKFNQRIEKLEKKTDGIRDGYTLTYRLCKKCGRKTLQMEINDNRVYDCCICDTRWVLADTEVKL</sequence>
<proteinExistence type="predicted"/>
<reference evidence="1" key="1">
    <citation type="journal article" date="2015" name="Nature">
        <title>Complex archaea that bridge the gap between prokaryotes and eukaryotes.</title>
        <authorList>
            <person name="Spang A."/>
            <person name="Saw J.H."/>
            <person name="Jorgensen S.L."/>
            <person name="Zaremba-Niedzwiedzka K."/>
            <person name="Martijn J."/>
            <person name="Lind A.E."/>
            <person name="van Eijk R."/>
            <person name="Schleper C."/>
            <person name="Guy L."/>
            <person name="Ettema T.J."/>
        </authorList>
    </citation>
    <scope>NUCLEOTIDE SEQUENCE</scope>
</reference>
<accession>A0A0F9EQQ0</accession>